<keyword evidence="12" id="KW-0594">Phospholipid biosynthesis</keyword>
<evidence type="ECO:0000256" key="1">
    <source>
        <dbReference type="ARBA" id="ARBA00004141"/>
    </source>
</evidence>
<feature type="transmembrane region" description="Helical" evidence="19">
    <location>
        <begin position="29"/>
        <end position="49"/>
    </location>
</feature>
<keyword evidence="14" id="KW-0012">Acyltransferase</keyword>
<comment type="similarity">
    <text evidence="4">Belongs to the membrane-bound acyltransferase family.</text>
</comment>
<evidence type="ECO:0000256" key="6">
    <source>
        <dbReference type="ARBA" id="ARBA00022679"/>
    </source>
</evidence>
<evidence type="ECO:0000256" key="15">
    <source>
        <dbReference type="ARBA" id="ARBA00025707"/>
    </source>
</evidence>
<evidence type="ECO:0000313" key="21">
    <source>
        <dbReference type="EnsemblMetazoa" id="HelroP167215"/>
    </source>
</evidence>
<feature type="transmembrane region" description="Helical" evidence="19">
    <location>
        <begin position="86"/>
        <end position="119"/>
    </location>
</feature>
<reference evidence="20 22" key="2">
    <citation type="journal article" date="2013" name="Nature">
        <title>Insights into bilaterian evolution from three spiralian genomes.</title>
        <authorList>
            <person name="Simakov O."/>
            <person name="Marletaz F."/>
            <person name="Cho S.J."/>
            <person name="Edsinger-Gonzales E."/>
            <person name="Havlak P."/>
            <person name="Hellsten U."/>
            <person name="Kuo D.H."/>
            <person name="Larsson T."/>
            <person name="Lv J."/>
            <person name="Arendt D."/>
            <person name="Savage R."/>
            <person name="Osoegawa K."/>
            <person name="de Jong P."/>
            <person name="Grimwood J."/>
            <person name="Chapman J.A."/>
            <person name="Shapiro H."/>
            <person name="Aerts A."/>
            <person name="Otillar R.P."/>
            <person name="Terry A.Y."/>
            <person name="Boore J.L."/>
            <person name="Grigoriev I.V."/>
            <person name="Lindberg D.R."/>
            <person name="Seaver E.C."/>
            <person name="Weisblat D.A."/>
            <person name="Putnam N.H."/>
            <person name="Rokhsar D.S."/>
        </authorList>
    </citation>
    <scope>NUCLEOTIDE SEQUENCE</scope>
</reference>
<dbReference type="Pfam" id="PF03062">
    <property type="entry name" value="MBOAT"/>
    <property type="match status" value="1"/>
</dbReference>
<keyword evidence="11 19" id="KW-0472">Membrane</keyword>
<evidence type="ECO:0000256" key="16">
    <source>
        <dbReference type="ARBA" id="ARBA00026120"/>
    </source>
</evidence>
<feature type="transmembrane region" description="Helical" evidence="19">
    <location>
        <begin position="461"/>
        <end position="480"/>
    </location>
</feature>
<dbReference type="InterPro" id="IPR004299">
    <property type="entry name" value="MBOAT_fam"/>
</dbReference>
<dbReference type="CTD" id="20201855"/>
<dbReference type="EMBL" id="AMQM01002734">
    <property type="status" value="NOT_ANNOTATED_CDS"/>
    <property type="molecule type" value="Genomic_DNA"/>
</dbReference>
<evidence type="ECO:0000256" key="10">
    <source>
        <dbReference type="ARBA" id="ARBA00023098"/>
    </source>
</evidence>
<dbReference type="PANTHER" id="PTHR13906:SF14">
    <property type="entry name" value="LYSOPHOSPHOLIPID ACYLTRANSFERASE 5"/>
    <property type="match status" value="1"/>
</dbReference>
<evidence type="ECO:0000313" key="22">
    <source>
        <dbReference type="Proteomes" id="UP000015101"/>
    </source>
</evidence>
<evidence type="ECO:0000313" key="20">
    <source>
        <dbReference type="EMBL" id="ESO10721.1"/>
    </source>
</evidence>
<dbReference type="KEGG" id="hro:HELRODRAFT_167215"/>
<comment type="subcellular location">
    <subcellularLocation>
        <location evidence="2">Endoplasmic reticulum</location>
    </subcellularLocation>
    <subcellularLocation>
        <location evidence="1">Membrane</location>
        <topology evidence="1">Multi-pass membrane protein</topology>
    </subcellularLocation>
</comment>
<evidence type="ECO:0000256" key="4">
    <source>
        <dbReference type="ARBA" id="ARBA00010323"/>
    </source>
</evidence>
<evidence type="ECO:0000256" key="2">
    <source>
        <dbReference type="ARBA" id="ARBA00004240"/>
    </source>
</evidence>
<protein>
    <recommendedName>
        <fullName evidence="18">Lysophospholipid acyltransferase 5</fullName>
        <ecNumber evidence="16">2.3.1.23</ecNumber>
        <ecNumber evidence="17">2.3.1.n6</ecNumber>
    </recommendedName>
</protein>
<keyword evidence="8" id="KW-0256">Endoplasmic reticulum</keyword>
<dbReference type="AlphaFoldDB" id="T1EZ55"/>
<dbReference type="EMBL" id="KB095858">
    <property type="protein sequence ID" value="ESO10721.1"/>
    <property type="molecule type" value="Genomic_DNA"/>
</dbReference>
<comment type="pathway">
    <text evidence="3">Lipid metabolism; phospholipid metabolism.</text>
</comment>
<evidence type="ECO:0000256" key="12">
    <source>
        <dbReference type="ARBA" id="ARBA00023209"/>
    </source>
</evidence>
<dbReference type="RefSeq" id="XP_009010990.1">
    <property type="nucleotide sequence ID" value="XM_009012742.1"/>
</dbReference>
<dbReference type="Proteomes" id="UP000015101">
    <property type="component" value="Unassembled WGS sequence"/>
</dbReference>
<dbReference type="GO" id="GO:0006656">
    <property type="term" value="P:phosphatidylcholine biosynthetic process"/>
    <property type="evidence" value="ECO:0000318"/>
    <property type="project" value="GO_Central"/>
</dbReference>
<dbReference type="EnsemblMetazoa" id="HelroT167215">
    <property type="protein sequence ID" value="HelroP167215"/>
    <property type="gene ID" value="HelroG167215"/>
</dbReference>
<evidence type="ECO:0000256" key="9">
    <source>
        <dbReference type="ARBA" id="ARBA00022989"/>
    </source>
</evidence>
<organism evidence="21 22">
    <name type="scientific">Helobdella robusta</name>
    <name type="common">Californian leech</name>
    <dbReference type="NCBI Taxonomy" id="6412"/>
    <lineage>
        <taxon>Eukaryota</taxon>
        <taxon>Metazoa</taxon>
        <taxon>Spiralia</taxon>
        <taxon>Lophotrochozoa</taxon>
        <taxon>Annelida</taxon>
        <taxon>Clitellata</taxon>
        <taxon>Hirudinea</taxon>
        <taxon>Rhynchobdellida</taxon>
        <taxon>Glossiphoniidae</taxon>
        <taxon>Helobdella</taxon>
    </lineage>
</organism>
<sequence>MTDDGKGENEQAFRYMYQLADFLQTSDNAVRIFLSLLLGYPLACIYRKYILAQSPMIQHLFFTFFGLGLCYFNFGTDVIHSIINVALIYVTLLTVGGSMLSVILAFVINMGYLCIGYYYTMNESYTIKWTTPHCVLCLRLIGLVFDVYDGATNKEKLSADQLESCLLKIPSLLEICGHTYCFGGFLVGPQFSMKKYLDFVNRKHLKGPNDKPNSIKPSVHRLMIGMLYAVIYQLTNPYLPDSALTSKELLDSSSFLYKCFFITLWSKFMLYKYIGVWLISEGACILMGLSYNGTEIIQKSETKSGGVGNGLGIRDVREKWDGCKNVKIVDYERASMCQDLVSSFNINTNKWMAKYVFKRLKFIGNKDLSQVATLAFLALWHGLYSGYFMNFFLEFFLIKFEREFTQVPAINNLVTYIRGMPLGHFVIWVIKKVHLQFILGYSLVSFCLFTYSRYLKVYCSVFCIVHVVHMILWPAFFYWYKSMNRPIKKLESDAPKKVEVGGTGDGKIS</sequence>
<dbReference type="OrthoDB" id="5974730at2759"/>
<dbReference type="GO" id="GO:0005783">
    <property type="term" value="C:endoplasmic reticulum"/>
    <property type="evidence" value="ECO:0007669"/>
    <property type="project" value="UniProtKB-SubCell"/>
</dbReference>
<dbReference type="EC" id="2.3.1.n6" evidence="17"/>
<evidence type="ECO:0000256" key="11">
    <source>
        <dbReference type="ARBA" id="ARBA00023136"/>
    </source>
</evidence>
<reference evidence="22" key="1">
    <citation type="submission" date="2012-12" db="EMBL/GenBank/DDBJ databases">
        <authorList>
            <person name="Hellsten U."/>
            <person name="Grimwood J."/>
            <person name="Chapman J.A."/>
            <person name="Shapiro H."/>
            <person name="Aerts A."/>
            <person name="Otillar R.P."/>
            <person name="Terry A.Y."/>
            <person name="Boore J.L."/>
            <person name="Simakov O."/>
            <person name="Marletaz F."/>
            <person name="Cho S.-J."/>
            <person name="Edsinger-Gonzales E."/>
            <person name="Havlak P."/>
            <person name="Kuo D.-H."/>
            <person name="Larsson T."/>
            <person name="Lv J."/>
            <person name="Arendt D."/>
            <person name="Savage R."/>
            <person name="Osoegawa K."/>
            <person name="de Jong P."/>
            <person name="Lindberg D.R."/>
            <person name="Seaver E.C."/>
            <person name="Weisblat D.A."/>
            <person name="Putnam N.H."/>
            <person name="Grigoriev I.V."/>
            <person name="Rokhsar D.S."/>
        </authorList>
    </citation>
    <scope>NUCLEOTIDE SEQUENCE</scope>
</reference>
<feature type="transmembrane region" description="Helical" evidence="19">
    <location>
        <begin position="368"/>
        <end position="389"/>
    </location>
</feature>
<dbReference type="FunCoup" id="T1EZ55">
    <property type="interactions" value="247"/>
</dbReference>
<dbReference type="eggNOG" id="KOG2705">
    <property type="taxonomic scope" value="Eukaryota"/>
</dbReference>
<dbReference type="EC" id="2.3.1.23" evidence="16"/>
<keyword evidence="13" id="KW-1208">Phospholipid metabolism</keyword>
<evidence type="ECO:0000256" key="18">
    <source>
        <dbReference type="ARBA" id="ARBA00039721"/>
    </source>
</evidence>
<evidence type="ECO:0000256" key="17">
    <source>
        <dbReference type="ARBA" id="ARBA00038923"/>
    </source>
</evidence>
<gene>
    <name evidence="21" type="primary">20201855</name>
    <name evidence="20" type="ORF">HELRODRAFT_167215</name>
</gene>
<keyword evidence="5" id="KW-0444">Lipid biosynthesis</keyword>
<dbReference type="GO" id="GO:0030258">
    <property type="term" value="P:lipid modification"/>
    <property type="evidence" value="ECO:0000318"/>
    <property type="project" value="GO_Central"/>
</dbReference>
<keyword evidence="6" id="KW-0808">Transferase</keyword>
<reference evidence="21" key="3">
    <citation type="submission" date="2015-06" db="UniProtKB">
        <authorList>
            <consortium name="EnsemblMetazoa"/>
        </authorList>
    </citation>
    <scope>IDENTIFICATION</scope>
</reference>
<dbReference type="STRING" id="6412.T1EZ55"/>
<evidence type="ECO:0000256" key="19">
    <source>
        <dbReference type="SAM" id="Phobius"/>
    </source>
</evidence>
<proteinExistence type="inferred from homology"/>
<dbReference type="GO" id="GO:0047184">
    <property type="term" value="F:1-acylglycerophosphocholine O-acyltransferase activity"/>
    <property type="evidence" value="ECO:0000318"/>
    <property type="project" value="GO_Central"/>
</dbReference>
<evidence type="ECO:0000256" key="5">
    <source>
        <dbReference type="ARBA" id="ARBA00022516"/>
    </source>
</evidence>
<evidence type="ECO:0000256" key="3">
    <source>
        <dbReference type="ARBA" id="ARBA00005074"/>
    </source>
</evidence>
<keyword evidence="10" id="KW-0443">Lipid metabolism</keyword>
<evidence type="ECO:0000256" key="8">
    <source>
        <dbReference type="ARBA" id="ARBA00022824"/>
    </source>
</evidence>
<evidence type="ECO:0000256" key="13">
    <source>
        <dbReference type="ARBA" id="ARBA00023264"/>
    </source>
</evidence>
<dbReference type="GeneID" id="20201855"/>
<dbReference type="GO" id="GO:0071617">
    <property type="term" value="F:lysophospholipid acyltransferase activity"/>
    <property type="evidence" value="ECO:0000318"/>
    <property type="project" value="GO_Central"/>
</dbReference>
<name>T1EZ55_HELRO</name>
<dbReference type="GO" id="GO:0036152">
    <property type="term" value="P:phosphatidylethanolamine acyl-chain remodeling"/>
    <property type="evidence" value="ECO:0000318"/>
    <property type="project" value="GO_Central"/>
</dbReference>
<keyword evidence="7 19" id="KW-0812">Transmembrane</keyword>
<feature type="transmembrane region" description="Helical" evidence="19">
    <location>
        <begin position="56"/>
        <end position="74"/>
    </location>
</feature>
<dbReference type="GO" id="GO:0016020">
    <property type="term" value="C:membrane"/>
    <property type="evidence" value="ECO:0000318"/>
    <property type="project" value="GO_Central"/>
</dbReference>
<keyword evidence="22" id="KW-1185">Reference proteome</keyword>
<evidence type="ECO:0000256" key="7">
    <source>
        <dbReference type="ARBA" id="ARBA00022692"/>
    </source>
</evidence>
<dbReference type="OMA" id="NAWVSRY"/>
<dbReference type="PANTHER" id="PTHR13906">
    <property type="entry name" value="PORCUPINE"/>
    <property type="match status" value="1"/>
</dbReference>
<feature type="transmembrane region" description="Helical" evidence="19">
    <location>
        <begin position="409"/>
        <end position="430"/>
    </location>
</feature>
<evidence type="ECO:0000256" key="14">
    <source>
        <dbReference type="ARBA" id="ARBA00023315"/>
    </source>
</evidence>
<keyword evidence="9 19" id="KW-1133">Transmembrane helix</keyword>
<dbReference type="InterPro" id="IPR049941">
    <property type="entry name" value="LPLAT_7/PORCN-like"/>
</dbReference>
<comment type="pathway">
    <text evidence="15">Phospholipid metabolism.</text>
</comment>
<dbReference type="InParanoid" id="T1EZ55"/>
<feature type="transmembrane region" description="Helical" evidence="19">
    <location>
        <begin position="437"/>
        <end position="455"/>
    </location>
</feature>
<dbReference type="HOGENOM" id="CLU_011340_6_0_1"/>
<accession>T1EZ55</accession>